<dbReference type="STRING" id="702114.A1355_20775"/>
<dbReference type="EMBL" id="LUUK01000048">
    <property type="protein sequence ID" value="OAI24411.1"/>
    <property type="molecule type" value="Genomic_DNA"/>
</dbReference>
<evidence type="ECO:0000313" key="1">
    <source>
        <dbReference type="EMBL" id="OAI24411.1"/>
    </source>
</evidence>
<comment type="caution">
    <text evidence="1">The sequence shown here is derived from an EMBL/GenBank/DDBJ whole genome shotgun (WGS) entry which is preliminary data.</text>
</comment>
<proteinExistence type="predicted"/>
<dbReference type="InterPro" id="IPR035437">
    <property type="entry name" value="SNase_OB-fold_sf"/>
</dbReference>
<dbReference type="OrthoDB" id="7065322at2"/>
<name>A0A177P2G6_9GAMM</name>
<accession>A0A177P2G6</accession>
<evidence type="ECO:0000313" key="2">
    <source>
        <dbReference type="Proteomes" id="UP000077628"/>
    </source>
</evidence>
<dbReference type="Proteomes" id="UP000077628">
    <property type="component" value="Unassembled WGS sequence"/>
</dbReference>
<gene>
    <name evidence="1" type="ORF">A1355_20775</name>
</gene>
<evidence type="ECO:0008006" key="3">
    <source>
        <dbReference type="Google" id="ProtNLM"/>
    </source>
</evidence>
<reference evidence="2" key="1">
    <citation type="submission" date="2016-03" db="EMBL/GenBank/DDBJ databases">
        <authorList>
            <person name="Heylen K."/>
            <person name="De Vos P."/>
            <person name="Vekeman B."/>
        </authorList>
    </citation>
    <scope>NUCLEOTIDE SEQUENCE [LARGE SCALE GENOMIC DNA]</scope>
    <source>
        <strain evidence="2">R-45383</strain>
    </source>
</reference>
<dbReference type="Gene3D" id="2.40.50.90">
    <property type="match status" value="1"/>
</dbReference>
<dbReference type="SUPFAM" id="SSF50199">
    <property type="entry name" value="Staphylococcal nuclease"/>
    <property type="match status" value="1"/>
</dbReference>
<protein>
    <recommendedName>
        <fullName evidence="3">TNase-like domain-containing protein</fullName>
    </recommendedName>
</protein>
<keyword evidence="2" id="KW-1185">Reference proteome</keyword>
<dbReference type="AlphaFoldDB" id="A0A177P2G6"/>
<sequence>MSLGFYRLIKGRLVVRQRQSPDGDSMRFIANDMSLFEGLPHFSPPSVAGGEESYQLRFQAIDTPELHYGGAAQPHGIESRNGLLRWLGVDPAEWNWSVAPSGFAWETEAAILCDGFEGHGRPIAFVLRELDDDDGADIKLTEALLGKTYNYHAVKTGLTYLGLYSGGLSFDIQSKLIATYKKAKTAKLGLWKLDRTKRFTVTRLEDLEPEQGSLIYPKIFRRCVDALRWAGGEFEPGRDLDDFLAELPREDDQLIAHISHGGRLKSRLSQVLEQVNNQIRIQVDLNTVEFVSK</sequence>
<organism evidence="1 2">
    <name type="scientific">Methylomonas koyamae</name>
    <dbReference type="NCBI Taxonomy" id="702114"/>
    <lineage>
        <taxon>Bacteria</taxon>
        <taxon>Pseudomonadati</taxon>
        <taxon>Pseudomonadota</taxon>
        <taxon>Gammaproteobacteria</taxon>
        <taxon>Methylococcales</taxon>
        <taxon>Methylococcaceae</taxon>
        <taxon>Methylomonas</taxon>
    </lineage>
</organism>
<dbReference type="RefSeq" id="WP_064025513.1">
    <property type="nucleotide sequence ID" value="NZ_LUUK01000048.1"/>
</dbReference>